<gene>
    <name evidence="7" type="ORF">BCR15_07700</name>
</gene>
<dbReference type="GO" id="GO:0005524">
    <property type="term" value="F:ATP binding"/>
    <property type="evidence" value="ECO:0007669"/>
    <property type="project" value="UniProtKB-KW"/>
</dbReference>
<dbReference type="Pfam" id="PF07005">
    <property type="entry name" value="SBD_N"/>
    <property type="match status" value="1"/>
</dbReference>
<sequence length="414" mass="43483">MTTSVGFYADDFTGATDALFQLARCGLRGVLLLRVDPAAVREHGDRAVVGVAGIARSLATPDMRAEVMPALTALQDLRPRLLQYKACSTADSSPTIGSLGHAAELGREATGQGDVPVLLAQPDFGRYTAFATHFAVDRGEVYRLDRHPTMSSHPSTPVDEADLRVFLARQTRLPVRSMAFPSYAHRTPLPDAAGLTVLDALTDEHLSAAGELVLESRGTFAIGSGGLSRAVGLHLGGPAAALPLGGPAGDGVLVVSGSRSAQTGLQIEAARADGWPVRALTVDDLTDATAVTAWARGHLHGGCAIVHSRDLPGDVVGLLPRLAEIFTGLVRTVRGDRDPTVIVCGGDTSSRMLRLMEAESLEIDRHITGNVVVSRLAAPGAWPDGLRILLKGGQVGPVDLFIRTFTAPDRSELA</sequence>
<evidence type="ECO:0000256" key="1">
    <source>
        <dbReference type="ARBA" id="ARBA00005715"/>
    </source>
</evidence>
<evidence type="ECO:0000313" key="8">
    <source>
        <dbReference type="Proteomes" id="UP000093501"/>
    </source>
</evidence>
<keyword evidence="6" id="KW-0119">Carbohydrate metabolism</keyword>
<evidence type="ECO:0000256" key="6">
    <source>
        <dbReference type="ARBA" id="ARBA00023277"/>
    </source>
</evidence>
<dbReference type="Pfam" id="PF17042">
    <property type="entry name" value="NBD_C"/>
    <property type="match status" value="1"/>
</dbReference>
<dbReference type="AlphaFoldDB" id="A0A1C0AIJ0"/>
<protein>
    <submittedName>
        <fullName evidence="7">Uncharacterized protein</fullName>
    </submittedName>
</protein>
<dbReference type="EMBL" id="MBQD01000024">
    <property type="protein sequence ID" value="OCL31932.1"/>
    <property type="molecule type" value="Genomic_DNA"/>
</dbReference>
<proteinExistence type="inferred from homology"/>
<dbReference type="Gene3D" id="3.40.50.10840">
    <property type="entry name" value="Putative sugar-binding, N-terminal domain"/>
    <property type="match status" value="1"/>
</dbReference>
<dbReference type="InterPro" id="IPR010737">
    <property type="entry name" value="4-carb_acid_sugar_kinase_N"/>
</dbReference>
<keyword evidence="2" id="KW-0808">Transferase</keyword>
<evidence type="ECO:0000256" key="5">
    <source>
        <dbReference type="ARBA" id="ARBA00022840"/>
    </source>
</evidence>
<evidence type="ECO:0000256" key="4">
    <source>
        <dbReference type="ARBA" id="ARBA00022777"/>
    </source>
</evidence>
<dbReference type="InterPro" id="IPR037051">
    <property type="entry name" value="4-carb_acid_sugar_kinase_N_sf"/>
</dbReference>
<dbReference type="Gene3D" id="3.40.980.20">
    <property type="entry name" value="Four-carbon acid sugar kinase, nucleotide binding domain"/>
    <property type="match status" value="1"/>
</dbReference>
<evidence type="ECO:0000313" key="7">
    <source>
        <dbReference type="EMBL" id="OCL31932.1"/>
    </source>
</evidence>
<dbReference type="SUPFAM" id="SSF142764">
    <property type="entry name" value="YgbK-like"/>
    <property type="match status" value="1"/>
</dbReference>
<dbReference type="GO" id="GO:0016301">
    <property type="term" value="F:kinase activity"/>
    <property type="evidence" value="ECO:0007669"/>
    <property type="project" value="UniProtKB-KW"/>
</dbReference>
<dbReference type="Proteomes" id="UP000093501">
    <property type="component" value="Unassembled WGS sequence"/>
</dbReference>
<evidence type="ECO:0000256" key="3">
    <source>
        <dbReference type="ARBA" id="ARBA00022741"/>
    </source>
</evidence>
<dbReference type="RefSeq" id="WP_068752281.1">
    <property type="nucleotide sequence ID" value="NZ_LR214441.1"/>
</dbReference>
<dbReference type="InterPro" id="IPR031475">
    <property type="entry name" value="NBD_C"/>
</dbReference>
<accession>A0A1C0AIJ0</accession>
<name>A0A1C0AIJ0_9ACTN</name>
<keyword evidence="8" id="KW-1185">Reference proteome</keyword>
<keyword evidence="5" id="KW-0067">ATP-binding</keyword>
<reference evidence="8" key="1">
    <citation type="submission" date="2016-07" db="EMBL/GenBank/DDBJ databases">
        <authorList>
            <person name="Florea S."/>
            <person name="Webb J.S."/>
            <person name="Jaromczyk J."/>
            <person name="Schardl C.L."/>
        </authorList>
    </citation>
    <scope>NUCLEOTIDE SEQUENCE [LARGE SCALE GENOMIC DNA]</scope>
    <source>
        <strain evidence="8">IPBSL-7</strain>
    </source>
</reference>
<evidence type="ECO:0000256" key="2">
    <source>
        <dbReference type="ARBA" id="ARBA00022679"/>
    </source>
</evidence>
<comment type="similarity">
    <text evidence="1">Belongs to the four-carbon acid sugar kinase family.</text>
</comment>
<dbReference type="InterPro" id="IPR042213">
    <property type="entry name" value="NBD_C_sf"/>
</dbReference>
<comment type="caution">
    <text evidence="7">The sequence shown here is derived from an EMBL/GenBank/DDBJ whole genome shotgun (WGS) entry which is preliminary data.</text>
</comment>
<keyword evidence="4" id="KW-0418">Kinase</keyword>
<organism evidence="7 8">
    <name type="scientific">Tessaracoccus lapidicaptus</name>
    <dbReference type="NCBI Taxonomy" id="1427523"/>
    <lineage>
        <taxon>Bacteria</taxon>
        <taxon>Bacillati</taxon>
        <taxon>Actinomycetota</taxon>
        <taxon>Actinomycetes</taxon>
        <taxon>Propionibacteriales</taxon>
        <taxon>Propionibacteriaceae</taxon>
        <taxon>Tessaracoccus</taxon>
    </lineage>
</organism>
<keyword evidence="3" id="KW-0547">Nucleotide-binding</keyword>